<evidence type="ECO:0000313" key="2">
    <source>
        <dbReference type="Proteomes" id="UP000198638"/>
    </source>
</evidence>
<protein>
    <submittedName>
        <fullName evidence="1">Uncharacterized protein</fullName>
    </submittedName>
</protein>
<dbReference type="STRING" id="83784.SAMN05192564_106362"/>
<reference evidence="2" key="1">
    <citation type="submission" date="2016-10" db="EMBL/GenBank/DDBJ databases">
        <authorList>
            <person name="Varghese N."/>
            <person name="Submissions S."/>
        </authorList>
    </citation>
    <scope>NUCLEOTIDE SEQUENCE [LARGE SCALE GENOMIC DNA]</scope>
    <source>
        <strain evidence="2">LMG 24000</strain>
    </source>
</reference>
<dbReference type="RefSeq" id="WP_176954199.1">
    <property type="nucleotide sequence ID" value="NZ_FNRQ01000006.1"/>
</dbReference>
<dbReference type="Proteomes" id="UP000198638">
    <property type="component" value="Unassembled WGS sequence"/>
</dbReference>
<gene>
    <name evidence="1" type="ORF">SAMN05192564_106362</name>
</gene>
<dbReference type="EMBL" id="FNRQ01000006">
    <property type="protein sequence ID" value="SEB13205.1"/>
    <property type="molecule type" value="Genomic_DNA"/>
</dbReference>
<dbReference type="AlphaFoldDB" id="A0A1H4GUG7"/>
<proteinExistence type="predicted"/>
<name>A0A1H4GUG7_9BURK</name>
<organism evidence="1 2">
    <name type="scientific">Paraburkholderia sartisoli</name>
    <dbReference type="NCBI Taxonomy" id="83784"/>
    <lineage>
        <taxon>Bacteria</taxon>
        <taxon>Pseudomonadati</taxon>
        <taxon>Pseudomonadota</taxon>
        <taxon>Betaproteobacteria</taxon>
        <taxon>Burkholderiales</taxon>
        <taxon>Burkholderiaceae</taxon>
        <taxon>Paraburkholderia</taxon>
    </lineage>
</organism>
<sequence>MLSALLDTIGALAILASVAAKITMIRHMQEPDDIVRAGHDQPAPVASSGKHAG</sequence>
<accession>A0A1H4GUG7</accession>
<keyword evidence="2" id="KW-1185">Reference proteome</keyword>
<evidence type="ECO:0000313" key="1">
    <source>
        <dbReference type="EMBL" id="SEB13205.1"/>
    </source>
</evidence>